<protein>
    <submittedName>
        <fullName evidence="4">Phosphotransferase family protein</fullName>
    </submittedName>
</protein>
<dbReference type="Gene3D" id="3.90.1200.10">
    <property type="match status" value="1"/>
</dbReference>
<comment type="caution">
    <text evidence="4">The sequence shown here is derived from an EMBL/GenBank/DDBJ whole genome shotgun (WGS) entry which is preliminary data.</text>
</comment>
<feature type="compositionally biased region" description="Basic and acidic residues" evidence="1">
    <location>
        <begin position="45"/>
        <end position="66"/>
    </location>
</feature>
<evidence type="ECO:0000313" key="4">
    <source>
        <dbReference type="EMBL" id="MBD1321851.1"/>
    </source>
</evidence>
<feature type="domain" description="DUF6285" evidence="3">
    <location>
        <begin position="370"/>
        <end position="449"/>
    </location>
</feature>
<organism evidence="4 5">
    <name type="scientific">Gordonia hankookensis</name>
    <dbReference type="NCBI Taxonomy" id="589403"/>
    <lineage>
        <taxon>Bacteria</taxon>
        <taxon>Bacillati</taxon>
        <taxon>Actinomycetota</taxon>
        <taxon>Actinomycetes</taxon>
        <taxon>Mycobacteriales</taxon>
        <taxon>Gordoniaceae</taxon>
        <taxon>Gordonia</taxon>
    </lineage>
</organism>
<accession>A0ABR7WGG7</accession>
<dbReference type="CDD" id="cd05154">
    <property type="entry name" value="ACAD10_11_N-like"/>
    <property type="match status" value="1"/>
</dbReference>
<dbReference type="Proteomes" id="UP000602395">
    <property type="component" value="Unassembled WGS sequence"/>
</dbReference>
<proteinExistence type="predicted"/>
<dbReference type="InterPro" id="IPR051678">
    <property type="entry name" value="AGP_Transferase"/>
</dbReference>
<dbReference type="SUPFAM" id="SSF56112">
    <property type="entry name" value="Protein kinase-like (PK-like)"/>
    <property type="match status" value="1"/>
</dbReference>
<feature type="domain" description="Aminoglycoside phosphotransferase" evidence="2">
    <location>
        <begin position="28"/>
        <end position="259"/>
    </location>
</feature>
<dbReference type="InterPro" id="IPR002575">
    <property type="entry name" value="Aminoglycoside_PTrfase"/>
</dbReference>
<evidence type="ECO:0000256" key="1">
    <source>
        <dbReference type="SAM" id="MobiDB-lite"/>
    </source>
</evidence>
<dbReference type="Pfam" id="PF01636">
    <property type="entry name" value="APH"/>
    <property type="match status" value="1"/>
</dbReference>
<keyword evidence="5" id="KW-1185">Reference proteome</keyword>
<name>A0ABR7WGG7_9ACTN</name>
<gene>
    <name evidence="4" type="ORF">IDF66_19905</name>
</gene>
<dbReference type="PANTHER" id="PTHR21310:SF57">
    <property type="entry name" value="BLR2944 PROTEIN"/>
    <property type="match status" value="1"/>
</dbReference>
<evidence type="ECO:0000313" key="5">
    <source>
        <dbReference type="Proteomes" id="UP000602395"/>
    </source>
</evidence>
<dbReference type="InterPro" id="IPR046252">
    <property type="entry name" value="DUF6285"/>
</dbReference>
<dbReference type="EMBL" id="JACWMS010000004">
    <property type="protein sequence ID" value="MBD1321851.1"/>
    <property type="molecule type" value="Genomic_DNA"/>
</dbReference>
<sequence length="457" mass="49899">MSDSSEALAAGIGAVLGEATGAEVVVDDVRRLTGGASRETWAARTHSDDGERTVVLRRDPPGHGEPARMRAEAACLRAAADAGVPVPRLIAAGDDAPGIDAPYLVTDMVEGEAIARKIQRDEAFAGVRVHLARDMGRVLGLIHRTPTGTLEMLDDRDPVDLIEAIYHDVDYPRPAVETGLRWLRDHRPDRRPNTLVHGDFRMGNLLIDNSGIRGVLDWELAHLGDPIEDLGWLCVRAWRFGQSAPVAGIGSREDLLDGYRDITGDRPDPDELHWWEVFGTLRWLVLSRFQAFRHLGGGEHSLELAAVGRRVCESEYDLLLALDLLDDISHDPEVRAEDSRVHDRPALTEVLDLVSETLRTDVLGALPSERGREKYLLKICLNLLGMVDREIGSGADQVAVTDGLTALGFADEVSLAQAIRAGDVDPATADVRHAMSAAVLARLRVANPRHVVASRNR</sequence>
<dbReference type="PANTHER" id="PTHR21310">
    <property type="entry name" value="AMINOGLYCOSIDE PHOSPHOTRANSFERASE-RELATED-RELATED"/>
    <property type="match status" value="1"/>
</dbReference>
<reference evidence="4 5" key="1">
    <citation type="submission" date="2020-09" db="EMBL/GenBank/DDBJ databases">
        <title>Novel species in genus Gordonia.</title>
        <authorList>
            <person name="Zhang G."/>
        </authorList>
    </citation>
    <scope>NUCLEOTIDE SEQUENCE [LARGE SCALE GENOMIC DNA]</scope>
    <source>
        <strain evidence="4 5">ON-33</strain>
    </source>
</reference>
<dbReference type="Pfam" id="PF19802">
    <property type="entry name" value="DUF6285"/>
    <property type="match status" value="1"/>
</dbReference>
<feature type="region of interest" description="Disordered" evidence="1">
    <location>
        <begin position="40"/>
        <end position="66"/>
    </location>
</feature>
<evidence type="ECO:0000259" key="3">
    <source>
        <dbReference type="Pfam" id="PF19802"/>
    </source>
</evidence>
<dbReference type="InterPro" id="IPR011009">
    <property type="entry name" value="Kinase-like_dom_sf"/>
</dbReference>
<dbReference type="InterPro" id="IPR041726">
    <property type="entry name" value="ACAD10_11_N"/>
</dbReference>
<evidence type="ECO:0000259" key="2">
    <source>
        <dbReference type="Pfam" id="PF01636"/>
    </source>
</evidence>
<dbReference type="Gene3D" id="3.30.200.20">
    <property type="entry name" value="Phosphorylase Kinase, domain 1"/>
    <property type="match status" value="1"/>
</dbReference>
<dbReference type="RefSeq" id="WP_190268295.1">
    <property type="nucleotide sequence ID" value="NZ_BAABAD010000004.1"/>
</dbReference>